<evidence type="ECO:0000256" key="1">
    <source>
        <dbReference type="ARBA" id="ARBA00004123"/>
    </source>
</evidence>
<dbReference type="PANTHER" id="PTHR43874:SF217">
    <property type="entry name" value="TWO-COMPONENT RESPONSE REGULATOR ORR24-LIKE ISOFORM X1"/>
    <property type="match status" value="1"/>
</dbReference>
<protein>
    <submittedName>
        <fullName evidence="10">Two-component response regulator ARR10-like</fullName>
    </submittedName>
</protein>
<dbReference type="GO" id="GO:0000160">
    <property type="term" value="P:phosphorelay signal transduction system"/>
    <property type="evidence" value="ECO:0007669"/>
    <property type="project" value="UniProtKB-KW"/>
</dbReference>
<evidence type="ECO:0000313" key="9">
    <source>
        <dbReference type="Proteomes" id="UP000189701"/>
    </source>
</evidence>
<dbReference type="InterPro" id="IPR001789">
    <property type="entry name" value="Sig_transdc_resp-reg_receiver"/>
</dbReference>
<dbReference type="PANTHER" id="PTHR43874">
    <property type="entry name" value="TWO-COMPONENT RESPONSE REGULATOR"/>
    <property type="match status" value="1"/>
</dbReference>
<comment type="subcellular location">
    <subcellularLocation>
        <location evidence="1">Nucleus</location>
    </subcellularLocation>
</comment>
<dbReference type="NCBIfam" id="TIGR01557">
    <property type="entry name" value="myb_SHAQKYF"/>
    <property type="match status" value="1"/>
</dbReference>
<organism evidence="9 10">
    <name type="scientific">Nicotiana sylvestris</name>
    <name type="common">Wood tobacco</name>
    <name type="synonym">South American tobacco</name>
    <dbReference type="NCBI Taxonomy" id="4096"/>
    <lineage>
        <taxon>Eukaryota</taxon>
        <taxon>Viridiplantae</taxon>
        <taxon>Streptophyta</taxon>
        <taxon>Embryophyta</taxon>
        <taxon>Tracheophyta</taxon>
        <taxon>Spermatophyta</taxon>
        <taxon>Magnoliopsida</taxon>
        <taxon>eudicotyledons</taxon>
        <taxon>Gunneridae</taxon>
        <taxon>Pentapetalae</taxon>
        <taxon>asterids</taxon>
        <taxon>lamiids</taxon>
        <taxon>Solanales</taxon>
        <taxon>Solanaceae</taxon>
        <taxon>Nicotianoideae</taxon>
        <taxon>Nicotianeae</taxon>
        <taxon>Nicotiana</taxon>
    </lineage>
</organism>
<keyword evidence="2" id="KW-0902">Two-component regulatory system</keyword>
<dbReference type="AlphaFoldDB" id="A0A1U7V7J7"/>
<evidence type="ECO:0000256" key="3">
    <source>
        <dbReference type="ARBA" id="ARBA00023015"/>
    </source>
</evidence>
<accession>A0A1U7V7J7</accession>
<feature type="modified residue" description="4-aspartylphosphate" evidence="6">
    <location>
        <position position="79"/>
    </location>
</feature>
<feature type="region of interest" description="Disordered" evidence="7">
    <location>
        <begin position="147"/>
        <end position="203"/>
    </location>
</feature>
<keyword evidence="9" id="KW-1185">Reference proteome</keyword>
<reference evidence="10" key="2">
    <citation type="submission" date="2025-08" db="UniProtKB">
        <authorList>
            <consortium name="RefSeq"/>
        </authorList>
    </citation>
    <scope>IDENTIFICATION</scope>
    <source>
        <tissue evidence="10">Leaf</tissue>
    </source>
</reference>
<keyword evidence="4" id="KW-0804">Transcription</keyword>
<dbReference type="CDD" id="cd17584">
    <property type="entry name" value="REC_typeB_ARR-like"/>
    <property type="match status" value="1"/>
</dbReference>
<reference evidence="9" key="1">
    <citation type="journal article" date="2013" name="Genome Biol.">
        <title>Reference genomes and transcriptomes of Nicotiana sylvestris and Nicotiana tomentosiformis.</title>
        <authorList>
            <person name="Sierro N."/>
            <person name="Battey J.N."/>
            <person name="Ouadi S."/>
            <person name="Bovet L."/>
            <person name="Goepfert S."/>
            <person name="Bakaher N."/>
            <person name="Peitsch M.C."/>
            <person name="Ivanov N.V."/>
        </authorList>
    </citation>
    <scope>NUCLEOTIDE SEQUENCE [LARGE SCALE GENOMIC DNA]</scope>
</reference>
<dbReference type="InterPro" id="IPR045279">
    <property type="entry name" value="ARR-like"/>
</dbReference>
<feature type="compositionally biased region" description="Polar residues" evidence="7">
    <location>
        <begin position="153"/>
        <end position="170"/>
    </location>
</feature>
<name>A0A1U7V7J7_NICSY</name>
<dbReference type="Proteomes" id="UP000189701">
    <property type="component" value="Unplaced"/>
</dbReference>
<dbReference type="InterPro" id="IPR006447">
    <property type="entry name" value="Myb_dom_plants"/>
</dbReference>
<keyword evidence="5" id="KW-0539">Nucleus</keyword>
<dbReference type="RefSeq" id="XP_009764107.1">
    <property type="nucleotide sequence ID" value="XM_009765805.1"/>
</dbReference>
<keyword evidence="6" id="KW-0597">Phosphoprotein</keyword>
<dbReference type="GO" id="GO:0003677">
    <property type="term" value="F:DNA binding"/>
    <property type="evidence" value="ECO:0007669"/>
    <property type="project" value="InterPro"/>
</dbReference>
<evidence type="ECO:0000313" key="10">
    <source>
        <dbReference type="RefSeq" id="XP_009764107.1"/>
    </source>
</evidence>
<dbReference type="GO" id="GO:0009736">
    <property type="term" value="P:cytokinin-activated signaling pathway"/>
    <property type="evidence" value="ECO:0007669"/>
    <property type="project" value="InterPro"/>
</dbReference>
<gene>
    <name evidence="10" type="primary">LOC104215874</name>
</gene>
<dbReference type="PROSITE" id="PS50110">
    <property type="entry name" value="RESPONSE_REGULATORY"/>
    <property type="match status" value="1"/>
</dbReference>
<proteinExistence type="predicted"/>
<dbReference type="InterPro" id="IPR011006">
    <property type="entry name" value="CheY-like_superfamily"/>
</dbReference>
<dbReference type="InterPro" id="IPR009057">
    <property type="entry name" value="Homeodomain-like_sf"/>
</dbReference>
<dbReference type="Gene3D" id="1.10.10.60">
    <property type="entry name" value="Homeodomain-like"/>
    <property type="match status" value="1"/>
</dbReference>
<evidence type="ECO:0000256" key="5">
    <source>
        <dbReference type="ARBA" id="ARBA00023242"/>
    </source>
</evidence>
<dbReference type="SUPFAM" id="SSF52172">
    <property type="entry name" value="CheY-like"/>
    <property type="match status" value="1"/>
</dbReference>
<dbReference type="Pfam" id="PF00072">
    <property type="entry name" value="Response_reg"/>
    <property type="match status" value="1"/>
</dbReference>
<sequence length="558" mass="62458">MTLATNEECLNPLLVNEKQKSQSTKGLKVLTIDDNVVCLKVLGSLLQKCGYTVTTTRNANEALEMLRKNKESFDIVITDVVRDDMDGFKLLEAIGLEMDIPVIMTSANGDSRTIVEGIKSGARDYLVKPVKMEDVKKIIQHVTSKNTIEDDQSPISGNDTNELVQESSTLPLKRKSKNSLEYEDEETNTESSGEESCPPRKKNRMRWSKELHQKFLDTYYQLEADSLDKVVPKRILEIMNEPGITRENVASHLQKFRNGLKKQNAILNQDSHWKTDSNNIARKPETSNNNMFANQKACFVPQNQYEQVLLQQNALPVGNFAPISTYSMVDNRVYRPVLDATALSQPDLKCSRKKMDDELLKIRRNYASFGSGQFYQDPVSDDLQKVISVCPYSSTPVSLNYIGATYQMFGDVSVSPQMTYISPFDSTGLVSSTPGQLEGGDLVSFNGRGVPDFGVGANAFPINFSLDDDLSTMVQQPFAFAMCYCWSPLFTSLRSHRTSGDREGLLSSTSCSHLFPRIRVVKIRSWGRLAISSSRSRKLLPIVHRVHVPFLAIAKGIS</sequence>
<keyword evidence="3" id="KW-0805">Transcription regulation</keyword>
<dbReference type="SMART" id="SM00448">
    <property type="entry name" value="REC"/>
    <property type="match status" value="1"/>
</dbReference>
<dbReference type="Gene3D" id="3.40.50.2300">
    <property type="match status" value="1"/>
</dbReference>
<evidence type="ECO:0000259" key="8">
    <source>
        <dbReference type="PROSITE" id="PS50110"/>
    </source>
</evidence>
<dbReference type="GO" id="GO:0005634">
    <property type="term" value="C:nucleus"/>
    <property type="evidence" value="ECO:0007669"/>
    <property type="project" value="UniProtKB-SubCell"/>
</dbReference>
<evidence type="ECO:0000256" key="7">
    <source>
        <dbReference type="SAM" id="MobiDB-lite"/>
    </source>
</evidence>
<evidence type="ECO:0000256" key="6">
    <source>
        <dbReference type="PROSITE-ProRule" id="PRU00169"/>
    </source>
</evidence>
<feature type="domain" description="Response regulatory" evidence="8">
    <location>
        <begin position="28"/>
        <end position="143"/>
    </location>
</feature>
<dbReference type="eggNOG" id="KOG1601">
    <property type="taxonomic scope" value="Eukaryota"/>
</dbReference>
<dbReference type="FunFam" id="1.10.10.60:FF:000007">
    <property type="entry name" value="Two-component response regulator"/>
    <property type="match status" value="1"/>
</dbReference>
<dbReference type="SUPFAM" id="SSF46689">
    <property type="entry name" value="Homeodomain-like"/>
    <property type="match status" value="1"/>
</dbReference>
<evidence type="ECO:0000256" key="2">
    <source>
        <dbReference type="ARBA" id="ARBA00023012"/>
    </source>
</evidence>
<evidence type="ECO:0000256" key="4">
    <source>
        <dbReference type="ARBA" id="ARBA00023163"/>
    </source>
</evidence>